<dbReference type="Gene3D" id="2.40.300.10">
    <property type="entry name" value="Head decoration protein D"/>
    <property type="match status" value="1"/>
</dbReference>
<dbReference type="EMBL" id="QBKP01000008">
    <property type="protein sequence ID" value="PTX49051.1"/>
    <property type="molecule type" value="Genomic_DNA"/>
</dbReference>
<protein>
    <submittedName>
        <fullName evidence="1">Bacteriophage lambda head decoration protein D</fullName>
    </submittedName>
</protein>
<dbReference type="AlphaFoldDB" id="A0A2T6AZ15"/>
<organism evidence="1 2">
    <name type="scientific">Gemmobacter caeni</name>
    <dbReference type="NCBI Taxonomy" id="589035"/>
    <lineage>
        <taxon>Bacteria</taxon>
        <taxon>Pseudomonadati</taxon>
        <taxon>Pseudomonadota</taxon>
        <taxon>Alphaproteobacteria</taxon>
        <taxon>Rhodobacterales</taxon>
        <taxon>Paracoccaceae</taxon>
        <taxon>Gemmobacter</taxon>
    </lineage>
</organism>
<dbReference type="Pfam" id="PF02924">
    <property type="entry name" value="HDPD"/>
    <property type="match status" value="1"/>
</dbReference>
<evidence type="ECO:0000313" key="1">
    <source>
        <dbReference type="EMBL" id="PTX49051.1"/>
    </source>
</evidence>
<dbReference type="RefSeq" id="WP_108129321.1">
    <property type="nucleotide sequence ID" value="NZ_QBKP01000008.1"/>
</dbReference>
<dbReference type="SUPFAM" id="SSF51274">
    <property type="entry name" value="Head decoration protein D (gpD, major capsid protein D)"/>
    <property type="match status" value="1"/>
</dbReference>
<reference evidence="1 2" key="1">
    <citation type="submission" date="2018-04" db="EMBL/GenBank/DDBJ databases">
        <title>Genomic Encyclopedia of Archaeal and Bacterial Type Strains, Phase II (KMG-II): from individual species to whole genera.</title>
        <authorList>
            <person name="Goeker M."/>
        </authorList>
    </citation>
    <scope>NUCLEOTIDE SEQUENCE [LARGE SCALE GENOMIC DNA]</scope>
    <source>
        <strain evidence="1 2">DSM 21823</strain>
    </source>
</reference>
<comment type="caution">
    <text evidence="1">The sequence shown here is derived from an EMBL/GenBank/DDBJ whole genome shotgun (WGS) entry which is preliminary data.</text>
</comment>
<dbReference type="InterPro" id="IPR036630">
    <property type="entry name" value="Head_decoration_D_sf"/>
</dbReference>
<evidence type="ECO:0000313" key="2">
    <source>
        <dbReference type="Proteomes" id="UP000244224"/>
    </source>
</evidence>
<dbReference type="Proteomes" id="UP000244224">
    <property type="component" value="Unassembled WGS sequence"/>
</dbReference>
<name>A0A2T6AZ15_9RHOB</name>
<dbReference type="OrthoDB" id="8449979at2"/>
<keyword evidence="2" id="KW-1185">Reference proteome</keyword>
<proteinExistence type="predicted"/>
<accession>A0A2T6AZ15</accession>
<gene>
    <name evidence="1" type="ORF">C8N34_108161</name>
</gene>
<dbReference type="InterPro" id="IPR004195">
    <property type="entry name" value="Head_decoration_D"/>
</dbReference>
<sequence>MANVTPPYADPGRASFEELDTYLQNFLLAGSHPELKPAFSAPIPNSVNYAQFTVVGKNSSGQLIPATWDATTPVKAIGVLVHAVALGASGSANGSFWYSGCFNMDSLVWDASFDTEAKKLAAFEGSPTPTTIIVAKRG</sequence>